<evidence type="ECO:0000256" key="4">
    <source>
        <dbReference type="SAM" id="SignalP"/>
    </source>
</evidence>
<keyword evidence="4" id="KW-0732">Signal</keyword>
<evidence type="ECO:0000256" key="1">
    <source>
        <dbReference type="ARBA" id="ARBA00004613"/>
    </source>
</evidence>
<feature type="region of interest" description="Disordered" evidence="3">
    <location>
        <begin position="25"/>
        <end position="51"/>
    </location>
</feature>
<dbReference type="Proteomes" id="UP000041254">
    <property type="component" value="Unassembled WGS sequence"/>
</dbReference>
<feature type="signal peptide" evidence="4">
    <location>
        <begin position="1"/>
        <end position="15"/>
    </location>
</feature>
<keyword evidence="2" id="KW-0964">Secreted</keyword>
<dbReference type="PANTHER" id="PTHR38340:SF1">
    <property type="entry name" value="S-LAYER PROTEIN"/>
    <property type="match status" value="1"/>
</dbReference>
<dbReference type="InterPro" id="IPR001343">
    <property type="entry name" value="Hemolysn_Ca-bd"/>
</dbReference>
<organism evidence="5 6">
    <name type="scientific">Vitrella brassicaformis (strain CCMP3155)</name>
    <dbReference type="NCBI Taxonomy" id="1169540"/>
    <lineage>
        <taxon>Eukaryota</taxon>
        <taxon>Sar</taxon>
        <taxon>Alveolata</taxon>
        <taxon>Colpodellida</taxon>
        <taxon>Vitrellaceae</taxon>
        <taxon>Vitrella</taxon>
    </lineage>
</organism>
<evidence type="ECO:0000313" key="6">
    <source>
        <dbReference type="Proteomes" id="UP000041254"/>
    </source>
</evidence>
<dbReference type="InParanoid" id="A0A0G4EEV1"/>
<protein>
    <recommendedName>
        <fullName evidence="7">Alkaline phosphatase</fullName>
    </recommendedName>
</protein>
<feature type="compositionally biased region" description="Basic and acidic residues" evidence="3">
    <location>
        <begin position="117"/>
        <end position="127"/>
    </location>
</feature>
<accession>A0A0G4EEV1</accession>
<evidence type="ECO:0000256" key="2">
    <source>
        <dbReference type="ARBA" id="ARBA00022525"/>
    </source>
</evidence>
<proteinExistence type="predicted"/>
<dbReference type="PRINTS" id="PR00313">
    <property type="entry name" value="CABNDNGRPT"/>
</dbReference>
<dbReference type="EMBL" id="CDMY01000212">
    <property type="protein sequence ID" value="CEL94218.1"/>
    <property type="molecule type" value="Genomic_DNA"/>
</dbReference>
<comment type="subcellular location">
    <subcellularLocation>
        <location evidence="1">Secreted</location>
    </subcellularLocation>
</comment>
<dbReference type="AlphaFoldDB" id="A0A0G4EEV1"/>
<feature type="region of interest" description="Disordered" evidence="3">
    <location>
        <begin position="91"/>
        <end position="127"/>
    </location>
</feature>
<dbReference type="PANTHER" id="PTHR38340">
    <property type="entry name" value="S-LAYER PROTEIN"/>
    <property type="match status" value="1"/>
</dbReference>
<evidence type="ECO:0000313" key="5">
    <source>
        <dbReference type="EMBL" id="CEL94218.1"/>
    </source>
</evidence>
<dbReference type="InterPro" id="IPR050557">
    <property type="entry name" value="RTX_toxin/Mannuronan_C5-epim"/>
</dbReference>
<dbReference type="InterPro" id="IPR011049">
    <property type="entry name" value="Serralysin-like_metalloprot_C"/>
</dbReference>
<dbReference type="GO" id="GO:0005509">
    <property type="term" value="F:calcium ion binding"/>
    <property type="evidence" value="ECO:0007669"/>
    <property type="project" value="InterPro"/>
</dbReference>
<feature type="chain" id="PRO_5012926740" description="Alkaline phosphatase" evidence="4">
    <location>
        <begin position="16"/>
        <end position="230"/>
    </location>
</feature>
<dbReference type="OrthoDB" id="5212at2759"/>
<reference evidence="5 6" key="1">
    <citation type="submission" date="2014-11" db="EMBL/GenBank/DDBJ databases">
        <authorList>
            <person name="Zhu J."/>
            <person name="Qi W."/>
            <person name="Song R."/>
        </authorList>
    </citation>
    <scope>NUCLEOTIDE SEQUENCE [LARGE SCALE GENOMIC DNA]</scope>
</reference>
<dbReference type="SUPFAM" id="SSF51120">
    <property type="entry name" value="beta-Roll"/>
    <property type="match status" value="1"/>
</dbReference>
<keyword evidence="6" id="KW-1185">Reference proteome</keyword>
<sequence length="230" mass="23623">MRFGLIILCVAVACALPSSCNPSLRRRLQGGTTAPPLVGTEGDDGEASKGGYPRNKALEGTDLADTMYALGGDDLVRGKKGDDAIFGGEGNDILRGQAGDDTVDGGAGDDEVTGQSGDDRLFGGDGKDFINADNGNDLVDGGPGDDNLAGNSGTDRVKGGAGDDLITDLDGDFGDTMIGGPGADTFILRKDLDKDKQMAQIQDFNEAEGDKAIFIAMKNAKNGDKGKQSN</sequence>
<dbReference type="VEuPathDB" id="CryptoDB:Vbra_7194"/>
<dbReference type="PhylomeDB" id="A0A0G4EEV1"/>
<name>A0A0G4EEV1_VITBC</name>
<gene>
    <name evidence="5" type="ORF">Vbra_7194</name>
</gene>
<evidence type="ECO:0008006" key="7">
    <source>
        <dbReference type="Google" id="ProtNLM"/>
    </source>
</evidence>
<feature type="compositionally biased region" description="Acidic residues" evidence="3">
    <location>
        <begin position="101"/>
        <end position="112"/>
    </location>
</feature>
<evidence type="ECO:0000256" key="3">
    <source>
        <dbReference type="SAM" id="MobiDB-lite"/>
    </source>
</evidence>
<feature type="region of interest" description="Disordered" evidence="3">
    <location>
        <begin position="139"/>
        <end position="159"/>
    </location>
</feature>
<dbReference type="Pfam" id="PF00353">
    <property type="entry name" value="HemolysinCabind"/>
    <property type="match status" value="2"/>
</dbReference>
<dbReference type="GO" id="GO:0005576">
    <property type="term" value="C:extracellular region"/>
    <property type="evidence" value="ECO:0007669"/>
    <property type="project" value="UniProtKB-SubCell"/>
</dbReference>
<dbReference type="Gene3D" id="2.150.10.10">
    <property type="entry name" value="Serralysin-like metalloprotease, C-terminal"/>
    <property type="match status" value="2"/>
</dbReference>